<evidence type="ECO:0000256" key="1">
    <source>
        <dbReference type="ARBA" id="ARBA00022676"/>
    </source>
</evidence>
<dbReference type="GO" id="GO:0016757">
    <property type="term" value="F:glycosyltransferase activity"/>
    <property type="evidence" value="ECO:0007669"/>
    <property type="project" value="UniProtKB-KW"/>
</dbReference>
<dbReference type="Pfam" id="PF17167">
    <property type="entry name" value="Glyco_hydro_94"/>
    <property type="match status" value="1"/>
</dbReference>
<evidence type="ECO:0000259" key="4">
    <source>
        <dbReference type="Pfam" id="PF17167"/>
    </source>
</evidence>
<dbReference type="OrthoDB" id="9769991at2"/>
<organism evidence="5 6">
    <name type="scientific">Limihaloglobus sulfuriphilus</name>
    <dbReference type="NCBI Taxonomy" id="1851148"/>
    <lineage>
        <taxon>Bacteria</taxon>
        <taxon>Pseudomonadati</taxon>
        <taxon>Planctomycetota</taxon>
        <taxon>Phycisphaerae</taxon>
        <taxon>Sedimentisphaerales</taxon>
        <taxon>Sedimentisphaeraceae</taxon>
        <taxon>Limihaloglobus</taxon>
    </lineage>
</organism>
<dbReference type="Proteomes" id="UP000188181">
    <property type="component" value="Chromosome"/>
</dbReference>
<dbReference type="SUPFAM" id="SSF48208">
    <property type="entry name" value="Six-hairpin glycosidases"/>
    <property type="match status" value="1"/>
</dbReference>
<dbReference type="InterPro" id="IPR011013">
    <property type="entry name" value="Gal_mutarotase_sf_dom"/>
</dbReference>
<proteinExistence type="predicted"/>
<dbReference type="InterPro" id="IPR052047">
    <property type="entry name" value="GH94_Enzymes"/>
</dbReference>
<evidence type="ECO:0000313" key="5">
    <source>
        <dbReference type="EMBL" id="AQQ70514.1"/>
    </source>
</evidence>
<feature type="domain" description="Glycosyl hydrolase 94 supersandwich" evidence="3">
    <location>
        <begin position="15"/>
        <end position="270"/>
    </location>
</feature>
<dbReference type="AlphaFoldDB" id="A0A1Q2MCY1"/>
<dbReference type="Pfam" id="PF06165">
    <property type="entry name" value="GH94_b-supersand"/>
    <property type="match status" value="1"/>
</dbReference>
<dbReference type="InterPro" id="IPR033432">
    <property type="entry name" value="GH94_catalytic"/>
</dbReference>
<name>A0A1Q2MCY1_9BACT</name>
<feature type="domain" description="Glycosyl hydrolase 94 catalytic" evidence="4">
    <location>
        <begin position="287"/>
        <end position="687"/>
    </location>
</feature>
<dbReference type="InterPro" id="IPR008928">
    <property type="entry name" value="6-hairpin_glycosidase_sf"/>
</dbReference>
<dbReference type="EMBL" id="CP019646">
    <property type="protein sequence ID" value="AQQ70514.1"/>
    <property type="molecule type" value="Genomic_DNA"/>
</dbReference>
<gene>
    <name evidence="5" type="ORF">SMSP2_00866</name>
</gene>
<reference evidence="6" key="1">
    <citation type="submission" date="2017-02" db="EMBL/GenBank/DDBJ databases">
        <title>Comparative genomics and description of representatives of a novel lineage of planctomycetes thriving in anoxic sediments.</title>
        <authorList>
            <person name="Spring S."/>
            <person name="Bunk B."/>
            <person name="Sproer C."/>
        </authorList>
    </citation>
    <scope>NUCLEOTIDE SEQUENCE [LARGE SCALE GENOMIC DNA]</scope>
    <source>
        <strain evidence="6">SM-Chi-D1</strain>
    </source>
</reference>
<evidence type="ECO:0000256" key="2">
    <source>
        <dbReference type="ARBA" id="ARBA00022679"/>
    </source>
</evidence>
<keyword evidence="1" id="KW-0328">Glycosyltransferase</keyword>
<keyword evidence="2" id="KW-0808">Transferase</keyword>
<dbReference type="Gene3D" id="2.70.98.40">
    <property type="entry name" value="Glycoside hydrolase, family 65, N-terminal domain"/>
    <property type="match status" value="1"/>
</dbReference>
<dbReference type="SUPFAM" id="SSF74650">
    <property type="entry name" value="Galactose mutarotase-like"/>
    <property type="match status" value="1"/>
</dbReference>
<dbReference type="RefSeq" id="WP_146682773.1">
    <property type="nucleotide sequence ID" value="NZ_CP019646.1"/>
</dbReference>
<dbReference type="STRING" id="1851148.SMSP2_00866"/>
<dbReference type="InterPro" id="IPR037018">
    <property type="entry name" value="GH65_N"/>
</dbReference>
<evidence type="ECO:0000313" key="6">
    <source>
        <dbReference type="Proteomes" id="UP000188181"/>
    </source>
</evidence>
<protein>
    <submittedName>
        <fullName evidence="5">Cellobiose phosphorylase</fullName>
    </submittedName>
</protein>
<evidence type="ECO:0000259" key="3">
    <source>
        <dbReference type="Pfam" id="PF06165"/>
    </source>
</evidence>
<dbReference type="Gene3D" id="1.50.10.10">
    <property type="match status" value="1"/>
</dbReference>
<dbReference type="PANTHER" id="PTHR37469:SF2">
    <property type="entry name" value="CELLOBIONIC ACID PHOSPHORYLASE"/>
    <property type="match status" value="1"/>
</dbReference>
<dbReference type="Gene3D" id="2.60.420.10">
    <property type="entry name" value="Maltose phosphorylase, domain 3"/>
    <property type="match status" value="1"/>
</dbReference>
<dbReference type="GO" id="GO:0030246">
    <property type="term" value="F:carbohydrate binding"/>
    <property type="evidence" value="ECO:0007669"/>
    <property type="project" value="InterPro"/>
</dbReference>
<accession>A0A1Q2MCY1</accession>
<dbReference type="PANTHER" id="PTHR37469">
    <property type="entry name" value="CELLOBIONIC ACID PHOSPHORYLASE-RELATED"/>
    <property type="match status" value="1"/>
</dbReference>
<dbReference type="InterPro" id="IPR012341">
    <property type="entry name" value="6hp_glycosidase-like_sf"/>
</dbReference>
<dbReference type="InterPro" id="IPR010383">
    <property type="entry name" value="Glyco_hydrolase_94_b-supersand"/>
</dbReference>
<dbReference type="KEGG" id="pbas:SMSP2_00866"/>
<keyword evidence="6" id="KW-1185">Reference proteome</keyword>
<dbReference type="GO" id="GO:0005975">
    <property type="term" value="P:carbohydrate metabolic process"/>
    <property type="evidence" value="ECO:0007669"/>
    <property type="project" value="InterPro"/>
</dbReference>
<sequence length="762" mass="85426">MYSSQWGSFTNDGKAYVIEDPVTPRPWENYLYSKDGKFQAVVTQRGLGTTFYDCPQVNKVSDGRNFCVCTKDGRYWSINGGAANQTPENYRCIHEPGKTSFETSFNGLNCNLEISLAPEKHAEIDRVIISNNSSDDKTFSLIGWHLVKLNGLDNRLECQYSRFNSEVNALVCQRRHYRTPRYKYAAFFTCDKKADSFCGSLQAFLGHDSDISDAESLKQCSLPQINAHGTEPISALQHDITLKPSESIELYYAFGVAQDMDEAEQKAGEFGSVSANYASQFTASRKYFKHLFNSVDIETPDSILNIMLSTWSRIQLDRQTVSARATPWFNWRNHLQDSWAFNMFDNSYSRKWITETCKRAYEDGFLPRCSARVKELTFPDQSHPDIATWAALSAERYIAESGDWGFLDEVVCYADGKAKAGIADILINGLDWLLNHRGKNGMVLMLEGDWSDPLEEVGRKGIGESPWTSMALINAINAFSDVLMRIDRQQEAQRLLKGAAELTKAVNKSAWDGDFYIRAITDDGLKVCTKDDPDGNVSLLMQSWALISGVASAQQIESIIKTVDSNNKTDIGPIIYAPPFMKPRPWVGRETAKPPGTCVNGSCYTHVAMMWAMAEVLVKRPGEAVDIMKRILPLHQEDHTPISTAVPLWMPNYFHGPASMTPGQSSDVMTSASPPWLFLVVCEHLLGIRATLEGLHIAPCMPNDWNKAGFRRMWQGSEYDFTFNRVGPGNSISIEVDGNRIEGNILKPDSSHKQHKINITLG</sequence>